<evidence type="ECO:0000256" key="2">
    <source>
        <dbReference type="ARBA" id="ARBA00023235"/>
    </source>
</evidence>
<evidence type="ECO:0000256" key="1">
    <source>
        <dbReference type="ARBA" id="ARBA00007673"/>
    </source>
</evidence>
<sequence>NLAATVRLGTPSGVIPIGATIRRDGGDSTVDRITTYRTARRLMEGSVLIPG</sequence>
<dbReference type="EMBL" id="UINC01034657">
    <property type="protein sequence ID" value="SVB25839.1"/>
    <property type="molecule type" value="Genomic_DNA"/>
</dbReference>
<dbReference type="InterPro" id="IPR007400">
    <property type="entry name" value="PrpF-like"/>
</dbReference>
<dbReference type="Pfam" id="PF04303">
    <property type="entry name" value="PrpF"/>
    <property type="match status" value="1"/>
</dbReference>
<dbReference type="AlphaFoldDB" id="A0A382CJ11"/>
<gene>
    <name evidence="3" type="ORF">METZ01_LOCUS178693</name>
</gene>
<keyword evidence="2" id="KW-0413">Isomerase</keyword>
<dbReference type="SUPFAM" id="SSF54506">
    <property type="entry name" value="Diaminopimelate epimerase-like"/>
    <property type="match status" value="1"/>
</dbReference>
<feature type="non-terminal residue" evidence="3">
    <location>
        <position position="1"/>
    </location>
</feature>
<name>A0A382CJ11_9ZZZZ</name>
<protein>
    <submittedName>
        <fullName evidence="3">Uncharacterized protein</fullName>
    </submittedName>
</protein>
<dbReference type="GO" id="GO:0016853">
    <property type="term" value="F:isomerase activity"/>
    <property type="evidence" value="ECO:0007669"/>
    <property type="project" value="UniProtKB-KW"/>
</dbReference>
<organism evidence="3">
    <name type="scientific">marine metagenome</name>
    <dbReference type="NCBI Taxonomy" id="408172"/>
    <lineage>
        <taxon>unclassified sequences</taxon>
        <taxon>metagenomes</taxon>
        <taxon>ecological metagenomes</taxon>
    </lineage>
</organism>
<accession>A0A382CJ11</accession>
<evidence type="ECO:0000313" key="3">
    <source>
        <dbReference type="EMBL" id="SVB25839.1"/>
    </source>
</evidence>
<reference evidence="3" key="1">
    <citation type="submission" date="2018-05" db="EMBL/GenBank/DDBJ databases">
        <authorList>
            <person name="Lanie J.A."/>
            <person name="Ng W.-L."/>
            <person name="Kazmierczak K.M."/>
            <person name="Andrzejewski T.M."/>
            <person name="Davidsen T.M."/>
            <person name="Wayne K.J."/>
            <person name="Tettelin H."/>
            <person name="Glass J.I."/>
            <person name="Rusch D."/>
            <person name="Podicherti R."/>
            <person name="Tsui H.-C.T."/>
            <person name="Winkler M.E."/>
        </authorList>
    </citation>
    <scope>NUCLEOTIDE SEQUENCE</scope>
</reference>
<proteinExistence type="inferred from homology"/>
<comment type="similarity">
    <text evidence="1">Belongs to the PrpF family.</text>
</comment>